<dbReference type="SMART" id="SM00184">
    <property type="entry name" value="RING"/>
    <property type="match status" value="1"/>
</dbReference>
<feature type="domain" description="RING-type" evidence="8">
    <location>
        <begin position="38"/>
        <end position="78"/>
    </location>
</feature>
<evidence type="ECO:0000256" key="1">
    <source>
        <dbReference type="ARBA" id="ARBA00000900"/>
    </source>
</evidence>
<dbReference type="GO" id="GO:0008270">
    <property type="term" value="F:zinc ion binding"/>
    <property type="evidence" value="ECO:0007669"/>
    <property type="project" value="UniProtKB-KW"/>
</dbReference>
<dbReference type="AlphaFoldDB" id="A0A1C1CGE8"/>
<keyword evidence="4" id="KW-0805">Transcription regulation</keyword>
<sequence>MATGGLEHVITTAEREPSGSDIILLPGQSDPLPASEGCVICLDRITDQATALPCRHDQFDFPCLGTWLQQQPVCPLCKTSVTAIRFKVVGRGDGKSQLFYLPPAEQPQQPANRAGNGLAQQQRLRRHRTGGRGGGNRGSTSGFARPEISKDTALDFRRHVYRHKLYSLHVGSNRISRYRNLTPASFAKDERLTSRARMFIRRELQVFDFLNPSTAQSSSCSKSNDRRANNVDFLLEYIIGILKSIDLKGSTGQAEELLKDFLGRENTRIFLHDLEAWLRSPYEHLRDWDRAVQYAMPADADGEGSERANSLRSMDVCRPSSQSRLQGGGSSVPRWFADNFVLRDHSASRR</sequence>
<feature type="region of interest" description="Disordered" evidence="7">
    <location>
        <begin position="105"/>
        <end position="145"/>
    </location>
</feature>
<dbReference type="InterPro" id="IPR001841">
    <property type="entry name" value="Znf_RING"/>
</dbReference>
<comment type="catalytic activity">
    <reaction evidence="1">
        <text>S-ubiquitinyl-[E2 ubiquitin-conjugating enzyme]-L-cysteine + [acceptor protein]-L-lysine = [E2 ubiquitin-conjugating enzyme]-L-cysteine + N(6)-ubiquitinyl-[acceptor protein]-L-lysine.</text>
        <dbReference type="EC" id="2.3.2.27"/>
    </reaction>
</comment>
<evidence type="ECO:0000256" key="7">
    <source>
        <dbReference type="SAM" id="MobiDB-lite"/>
    </source>
</evidence>
<dbReference type="GO" id="GO:0061630">
    <property type="term" value="F:ubiquitin protein ligase activity"/>
    <property type="evidence" value="ECO:0007669"/>
    <property type="project" value="UniProtKB-EC"/>
</dbReference>
<dbReference type="GO" id="GO:0006513">
    <property type="term" value="P:protein monoubiquitination"/>
    <property type="evidence" value="ECO:0007669"/>
    <property type="project" value="TreeGrafter"/>
</dbReference>
<accession>A0A1C1CGE8</accession>
<dbReference type="PANTHER" id="PTHR46077:SF1">
    <property type="entry name" value="TOP1 BINDING ARGININE_SERINE RICH PROTEIN, E3 UBIQUITIN LIGASE"/>
    <property type="match status" value="1"/>
</dbReference>
<evidence type="ECO:0000256" key="2">
    <source>
        <dbReference type="ARBA" id="ARBA00012483"/>
    </source>
</evidence>
<gene>
    <name evidence="9" type="ORF">CLCR_03599</name>
</gene>
<name>A0A1C1CGE8_9EURO</name>
<dbReference type="Proteomes" id="UP000094526">
    <property type="component" value="Unassembled WGS sequence"/>
</dbReference>
<dbReference type="SUPFAM" id="SSF57850">
    <property type="entry name" value="RING/U-box"/>
    <property type="match status" value="1"/>
</dbReference>
<keyword evidence="3" id="KW-0808">Transferase</keyword>
<dbReference type="OrthoDB" id="21204at2759"/>
<dbReference type="STRING" id="86049.A0A1C1CGE8"/>
<proteinExistence type="predicted"/>
<evidence type="ECO:0000313" key="9">
    <source>
        <dbReference type="EMBL" id="OCT47536.1"/>
    </source>
</evidence>
<dbReference type="eggNOG" id="KOG0800">
    <property type="taxonomic scope" value="Eukaryota"/>
</dbReference>
<dbReference type="InterPro" id="IPR013083">
    <property type="entry name" value="Znf_RING/FYVE/PHD"/>
</dbReference>
<evidence type="ECO:0000259" key="8">
    <source>
        <dbReference type="PROSITE" id="PS50089"/>
    </source>
</evidence>
<evidence type="ECO:0000256" key="4">
    <source>
        <dbReference type="ARBA" id="ARBA00023015"/>
    </source>
</evidence>
<reference evidence="10" key="1">
    <citation type="submission" date="2015-07" db="EMBL/GenBank/DDBJ databases">
        <authorList>
            <person name="Teixeira M.M."/>
            <person name="Souza R.C."/>
            <person name="Almeida L.G."/>
            <person name="Vicente V.A."/>
            <person name="de Hoog S."/>
            <person name="Bocca A.L."/>
            <person name="de Almeida S.R."/>
            <person name="Vasconcelos A.T."/>
            <person name="Felipe M.S."/>
        </authorList>
    </citation>
    <scope>NUCLEOTIDE SEQUENCE [LARGE SCALE GENOMIC DNA]</scope>
    <source>
        <strain evidence="10">KSF</strain>
    </source>
</reference>
<evidence type="ECO:0000256" key="3">
    <source>
        <dbReference type="ARBA" id="ARBA00022679"/>
    </source>
</evidence>
<protein>
    <recommendedName>
        <fullName evidence="2">RING-type E3 ubiquitin transferase</fullName>
        <ecNumber evidence="2">2.3.2.27</ecNumber>
    </recommendedName>
</protein>
<keyword evidence="6" id="KW-0862">Zinc</keyword>
<dbReference type="GO" id="GO:0000209">
    <property type="term" value="P:protein polyubiquitination"/>
    <property type="evidence" value="ECO:0007669"/>
    <property type="project" value="TreeGrafter"/>
</dbReference>
<dbReference type="PANTHER" id="PTHR46077">
    <property type="entry name" value="E3 UBIQUITIN-PROTEIN LIGASE TOPORS"/>
    <property type="match status" value="1"/>
</dbReference>
<evidence type="ECO:0000256" key="6">
    <source>
        <dbReference type="PROSITE-ProRule" id="PRU00175"/>
    </source>
</evidence>
<organism evidence="9 10">
    <name type="scientific">Cladophialophora carrionii</name>
    <dbReference type="NCBI Taxonomy" id="86049"/>
    <lineage>
        <taxon>Eukaryota</taxon>
        <taxon>Fungi</taxon>
        <taxon>Dikarya</taxon>
        <taxon>Ascomycota</taxon>
        <taxon>Pezizomycotina</taxon>
        <taxon>Eurotiomycetes</taxon>
        <taxon>Chaetothyriomycetidae</taxon>
        <taxon>Chaetothyriales</taxon>
        <taxon>Herpotrichiellaceae</taxon>
        <taxon>Cladophialophora</taxon>
    </lineage>
</organism>
<dbReference type="Pfam" id="PF13639">
    <property type="entry name" value="zf-RING_2"/>
    <property type="match status" value="1"/>
</dbReference>
<dbReference type="Gene3D" id="3.30.40.10">
    <property type="entry name" value="Zinc/RING finger domain, C3HC4 (zinc finger)"/>
    <property type="match status" value="1"/>
</dbReference>
<keyword evidence="6" id="KW-0863">Zinc-finger</keyword>
<evidence type="ECO:0000313" key="10">
    <source>
        <dbReference type="Proteomes" id="UP000094526"/>
    </source>
</evidence>
<dbReference type="VEuPathDB" id="FungiDB:CLCR_03599"/>
<evidence type="ECO:0000256" key="5">
    <source>
        <dbReference type="ARBA" id="ARBA00023163"/>
    </source>
</evidence>
<keyword evidence="5" id="KW-0804">Transcription</keyword>
<dbReference type="PROSITE" id="PS50089">
    <property type="entry name" value="ZF_RING_2"/>
    <property type="match status" value="1"/>
</dbReference>
<dbReference type="EC" id="2.3.2.27" evidence="2"/>
<keyword evidence="10" id="KW-1185">Reference proteome</keyword>
<keyword evidence="6" id="KW-0479">Metal-binding</keyword>
<dbReference type="VEuPathDB" id="FungiDB:G647_01849"/>
<dbReference type="EMBL" id="LGRB01000013">
    <property type="protein sequence ID" value="OCT47536.1"/>
    <property type="molecule type" value="Genomic_DNA"/>
</dbReference>
<comment type="caution">
    <text evidence="9">The sequence shown here is derived from an EMBL/GenBank/DDBJ whole genome shotgun (WGS) entry which is preliminary data.</text>
</comment>